<dbReference type="Pfam" id="PF00233">
    <property type="entry name" value="PDEase_I"/>
    <property type="match status" value="1"/>
</dbReference>
<dbReference type="Gene3D" id="1.10.1300.10">
    <property type="entry name" value="3'5'-cyclic nucleotide phosphodiesterase, catalytic domain"/>
    <property type="match status" value="1"/>
</dbReference>
<organism evidence="10">
    <name type="scientific">Menopon gallinae</name>
    <name type="common">poultry shaft louse</name>
    <dbReference type="NCBI Taxonomy" id="328185"/>
    <lineage>
        <taxon>Eukaryota</taxon>
        <taxon>Metazoa</taxon>
        <taxon>Ecdysozoa</taxon>
        <taxon>Arthropoda</taxon>
        <taxon>Hexapoda</taxon>
        <taxon>Insecta</taxon>
        <taxon>Pterygota</taxon>
        <taxon>Neoptera</taxon>
        <taxon>Paraneoptera</taxon>
        <taxon>Psocodea</taxon>
        <taxon>Troctomorpha</taxon>
        <taxon>Phthiraptera</taxon>
        <taxon>Amblycera</taxon>
        <taxon>Menoponidae</taxon>
        <taxon>Menopon</taxon>
    </lineage>
</organism>
<dbReference type="InterPro" id="IPR023088">
    <property type="entry name" value="PDEase"/>
</dbReference>
<reference evidence="10" key="1">
    <citation type="journal article" date="2024" name="Gigascience">
        <title>Chromosome-level genome of the poultry shaft louse Menopon gallinae provides insight into the host-switching and adaptive evolution of parasitic lice.</title>
        <authorList>
            <person name="Xu Y."/>
            <person name="Ma L."/>
            <person name="Liu S."/>
            <person name="Liang Y."/>
            <person name="Liu Q."/>
            <person name="He Z."/>
            <person name="Tian L."/>
            <person name="Duan Y."/>
            <person name="Cai W."/>
            <person name="Li H."/>
            <person name="Song F."/>
        </authorList>
    </citation>
    <scope>NUCLEOTIDE SEQUENCE</scope>
    <source>
        <strain evidence="10">Cailab_2023a</strain>
    </source>
</reference>
<keyword evidence="5" id="KW-0378">Hydrolase</keyword>
<comment type="caution">
    <text evidence="10">The sequence shown here is derived from an EMBL/GenBank/DDBJ whole genome shotgun (WGS) entry which is preliminary data.</text>
</comment>
<proteinExistence type="inferred from homology"/>
<feature type="binding site" evidence="7">
    <location>
        <position position="312"/>
    </location>
    <ligand>
        <name>AMP</name>
        <dbReference type="ChEBI" id="CHEBI:456215"/>
    </ligand>
</feature>
<evidence type="ECO:0000256" key="5">
    <source>
        <dbReference type="ARBA" id="ARBA00022801"/>
    </source>
</evidence>
<feature type="binding site" evidence="8">
    <location>
        <position position="149"/>
    </location>
    <ligand>
        <name>Zn(2+)</name>
        <dbReference type="ChEBI" id="CHEBI:29105"/>
        <label>1</label>
    </ligand>
</feature>
<accession>A0AAW2HAB8</accession>
<dbReference type="GO" id="GO:0007165">
    <property type="term" value="P:signal transduction"/>
    <property type="evidence" value="ECO:0007669"/>
    <property type="project" value="InterPro"/>
</dbReference>
<feature type="binding site" evidence="7">
    <location>
        <position position="149"/>
    </location>
    <ligand>
        <name>AMP</name>
        <dbReference type="ChEBI" id="CHEBI:456215"/>
    </ligand>
</feature>
<protein>
    <recommendedName>
        <fullName evidence="9">PDEase domain-containing protein</fullName>
    </recommendedName>
</protein>
<dbReference type="InterPro" id="IPR036971">
    <property type="entry name" value="PDEase_catalytic_dom_sf"/>
</dbReference>
<feature type="binding site" evidence="8">
    <location>
        <position position="148"/>
    </location>
    <ligand>
        <name>Zn(2+)</name>
        <dbReference type="ChEBI" id="CHEBI:29105"/>
        <label>1</label>
    </ligand>
</feature>
<feature type="domain" description="PDEase" evidence="9">
    <location>
        <begin position="23"/>
        <end position="355"/>
    </location>
</feature>
<feature type="active site" description="Proton donor" evidence="6">
    <location>
        <position position="106"/>
    </location>
</feature>
<dbReference type="InterPro" id="IPR002073">
    <property type="entry name" value="PDEase_catalytic_dom"/>
</dbReference>
<dbReference type="InterPro" id="IPR003607">
    <property type="entry name" value="HD/PDEase_dom"/>
</dbReference>
<evidence type="ECO:0000256" key="7">
    <source>
        <dbReference type="PIRSR" id="PIRSR623088-2"/>
    </source>
</evidence>
<gene>
    <name evidence="10" type="ORF">PYX00_009137</name>
</gene>
<feature type="binding site" evidence="8">
    <location>
        <position position="149"/>
    </location>
    <ligand>
        <name>Zn(2+)</name>
        <dbReference type="ChEBI" id="CHEBI:29105"/>
        <label>2</label>
    </ligand>
</feature>
<name>A0AAW2HAB8_9NEOP</name>
<feature type="binding site" evidence="8">
    <location>
        <position position="110"/>
    </location>
    <ligand>
        <name>Zn(2+)</name>
        <dbReference type="ChEBI" id="CHEBI:29105"/>
        <label>1</label>
    </ligand>
</feature>
<dbReference type="AlphaFoldDB" id="A0AAW2HAB8"/>
<evidence type="ECO:0000259" key="9">
    <source>
        <dbReference type="PROSITE" id="PS51845"/>
    </source>
</evidence>
<keyword evidence="3" id="KW-0140">cGMP</keyword>
<evidence type="ECO:0000256" key="4">
    <source>
        <dbReference type="ARBA" id="ARBA00022723"/>
    </source>
</evidence>
<evidence type="ECO:0000256" key="6">
    <source>
        <dbReference type="PIRSR" id="PIRSR623088-1"/>
    </source>
</evidence>
<comment type="cofactor">
    <cofactor evidence="1">
        <name>a divalent metal cation</name>
        <dbReference type="ChEBI" id="CHEBI:60240"/>
    </cofactor>
</comment>
<evidence type="ECO:0000256" key="1">
    <source>
        <dbReference type="ARBA" id="ARBA00001968"/>
    </source>
</evidence>
<comment type="similarity">
    <text evidence="2">Belongs to the cyclic nucleotide phosphodiesterase family.</text>
</comment>
<dbReference type="PROSITE" id="PS00126">
    <property type="entry name" value="PDEASE_I_1"/>
    <property type="match status" value="1"/>
</dbReference>
<dbReference type="GO" id="GO:0046872">
    <property type="term" value="F:metal ion binding"/>
    <property type="evidence" value="ECO:0007669"/>
    <property type="project" value="UniProtKB-KW"/>
</dbReference>
<dbReference type="EMBL" id="JARGDH010000005">
    <property type="protein sequence ID" value="KAL0266649.1"/>
    <property type="molecule type" value="Genomic_DNA"/>
</dbReference>
<evidence type="ECO:0000313" key="10">
    <source>
        <dbReference type="EMBL" id="KAL0266650.1"/>
    </source>
</evidence>
<dbReference type="EMBL" id="JARGDH010000005">
    <property type="protein sequence ID" value="KAL0266650.1"/>
    <property type="molecule type" value="Genomic_DNA"/>
</dbReference>
<dbReference type="CDD" id="cd00077">
    <property type="entry name" value="HDc"/>
    <property type="match status" value="1"/>
</dbReference>
<feature type="binding site" evidence="7">
    <location>
        <begin position="106"/>
        <end position="110"/>
    </location>
    <ligand>
        <name>AMP</name>
        <dbReference type="ChEBI" id="CHEBI:456215"/>
    </ligand>
</feature>
<sequence length="381" mass="44532">MMQSIAHRKIEIIRACSNMSSELVNYHMAKGQEELQLLFTYEPRIYYREMFDFQWTCRQVAWSDTISCLLSMFHHLGFAKSLNISKTTLLTFIMTARVTYRDLPYHNWAHAFSVAHFSFVLMHHLQLIRRCLITEVEGAAFFISALCHDLDHRGTTNSFQIIANNSLAYLYGSEGSILERHHFSTTLRILNTDNCNLFENFTVPQYARVVNLIRDMIVATDMNQHLQILPEQRKAISLGTYEPGKKYHRFLLTSLMMTCCDLNDQVKGWIYCRDVAEKISLEFFNQGDMEKEMGRTPVDMMDRDRAFIPRVQLNFVNDICVPCYTVVVSLFPELEGLLDSIKDTAYRWKRAIEWFKLNAIPENLSLGFIFNSDLVQYVLER</sequence>
<dbReference type="SUPFAM" id="SSF109604">
    <property type="entry name" value="HD-domain/PDEase-like"/>
    <property type="match status" value="1"/>
</dbReference>
<dbReference type="FunFam" id="1.10.1300.10:FF:000003">
    <property type="entry name" value="Phosphodiesterase"/>
    <property type="match status" value="1"/>
</dbReference>
<evidence type="ECO:0000256" key="3">
    <source>
        <dbReference type="ARBA" id="ARBA00022535"/>
    </source>
</evidence>
<dbReference type="PANTHER" id="PTHR11347">
    <property type="entry name" value="CYCLIC NUCLEOTIDE PHOSPHODIESTERASE"/>
    <property type="match status" value="1"/>
</dbReference>
<feature type="binding site" evidence="8">
    <location>
        <position position="261"/>
    </location>
    <ligand>
        <name>Zn(2+)</name>
        <dbReference type="ChEBI" id="CHEBI:29105"/>
        <label>1</label>
    </ligand>
</feature>
<keyword evidence="4 8" id="KW-0479">Metal-binding</keyword>
<feature type="binding site" evidence="7">
    <location>
        <position position="261"/>
    </location>
    <ligand>
        <name>AMP</name>
        <dbReference type="ChEBI" id="CHEBI:456215"/>
    </ligand>
</feature>
<evidence type="ECO:0000256" key="8">
    <source>
        <dbReference type="PIRSR" id="PIRSR623088-3"/>
    </source>
</evidence>
<evidence type="ECO:0000256" key="2">
    <source>
        <dbReference type="ARBA" id="ARBA00007648"/>
    </source>
</evidence>
<dbReference type="PROSITE" id="PS51845">
    <property type="entry name" value="PDEASE_I_2"/>
    <property type="match status" value="1"/>
</dbReference>
<dbReference type="PRINTS" id="PR00387">
    <property type="entry name" value="PDIESTERASE1"/>
</dbReference>
<dbReference type="InterPro" id="IPR023174">
    <property type="entry name" value="PDEase_CS"/>
</dbReference>
<dbReference type="GO" id="GO:0004114">
    <property type="term" value="F:3',5'-cyclic-nucleotide phosphodiesterase activity"/>
    <property type="evidence" value="ECO:0007669"/>
    <property type="project" value="InterPro"/>
</dbReference>